<reference evidence="1 2" key="1">
    <citation type="journal article" date="2008" name="Nature">
        <title>The genome of Laccaria bicolor provides insights into mycorrhizal symbiosis.</title>
        <authorList>
            <person name="Martin F."/>
            <person name="Aerts A."/>
            <person name="Ahren D."/>
            <person name="Brun A."/>
            <person name="Danchin E.G.J."/>
            <person name="Duchaussoy F."/>
            <person name="Gibon J."/>
            <person name="Kohler A."/>
            <person name="Lindquist E."/>
            <person name="Pereda V."/>
            <person name="Salamov A."/>
            <person name="Shapiro H.J."/>
            <person name="Wuyts J."/>
            <person name="Blaudez D."/>
            <person name="Buee M."/>
            <person name="Brokstein P."/>
            <person name="Canbaeck B."/>
            <person name="Cohen D."/>
            <person name="Courty P.E."/>
            <person name="Coutinho P.M."/>
            <person name="Delaruelle C."/>
            <person name="Detter J.C."/>
            <person name="Deveau A."/>
            <person name="DiFazio S."/>
            <person name="Duplessis S."/>
            <person name="Fraissinet-Tachet L."/>
            <person name="Lucic E."/>
            <person name="Frey-Klett P."/>
            <person name="Fourrey C."/>
            <person name="Feussner I."/>
            <person name="Gay G."/>
            <person name="Grimwood J."/>
            <person name="Hoegger P.J."/>
            <person name="Jain P."/>
            <person name="Kilaru S."/>
            <person name="Labbe J."/>
            <person name="Lin Y.C."/>
            <person name="Legue V."/>
            <person name="Le Tacon F."/>
            <person name="Marmeisse R."/>
            <person name="Melayah D."/>
            <person name="Montanini B."/>
            <person name="Muratet M."/>
            <person name="Nehls U."/>
            <person name="Niculita-Hirzel H."/>
            <person name="Oudot-Le Secq M.P."/>
            <person name="Peter M."/>
            <person name="Quesneville H."/>
            <person name="Rajashekar B."/>
            <person name="Reich M."/>
            <person name="Rouhier N."/>
            <person name="Schmutz J."/>
            <person name="Yin T."/>
            <person name="Chalot M."/>
            <person name="Henrissat B."/>
            <person name="Kuees U."/>
            <person name="Lucas S."/>
            <person name="Van de Peer Y."/>
            <person name="Podila G.K."/>
            <person name="Polle A."/>
            <person name="Pukkila P.J."/>
            <person name="Richardson P.M."/>
            <person name="Rouze P."/>
            <person name="Sanders I.R."/>
            <person name="Stajich J.E."/>
            <person name="Tunlid A."/>
            <person name="Tuskan G."/>
            <person name="Grigoriev I.V."/>
        </authorList>
    </citation>
    <scope>NUCLEOTIDE SEQUENCE [LARGE SCALE GENOMIC DNA]</scope>
    <source>
        <strain evidence="2">S238N-H82 / ATCC MYA-4686</strain>
    </source>
</reference>
<dbReference type="Proteomes" id="UP000001194">
    <property type="component" value="Unassembled WGS sequence"/>
</dbReference>
<dbReference type="KEGG" id="lbc:LACBIDRAFT_307465"/>
<evidence type="ECO:0000313" key="1">
    <source>
        <dbReference type="EMBL" id="EDR03245.1"/>
    </source>
</evidence>
<keyword evidence="2" id="KW-1185">Reference proteome</keyword>
<dbReference type="EMBL" id="DS547125">
    <property type="protein sequence ID" value="EDR03245.1"/>
    <property type="molecule type" value="Genomic_DNA"/>
</dbReference>
<dbReference type="GeneID" id="6081674"/>
<dbReference type="InParanoid" id="B0DQ78"/>
<protein>
    <submittedName>
        <fullName evidence="1">Predicted protein</fullName>
    </submittedName>
</protein>
<accession>B0DQ78</accession>
<proteinExistence type="predicted"/>
<dbReference type="RefSeq" id="XP_001886041.1">
    <property type="nucleotide sequence ID" value="XM_001886006.1"/>
</dbReference>
<sequence length="63" mass="7021">MERHTINNTPLGRVWMLVAGTAAGELTRWCVIPESMIYVVSCMHCCNNDTMASDDLTQGIIYS</sequence>
<gene>
    <name evidence="1" type="ORF">LACBIDRAFT_307465</name>
</gene>
<name>B0DQ78_LACBS</name>
<organism evidence="2">
    <name type="scientific">Laccaria bicolor (strain S238N-H82 / ATCC MYA-4686)</name>
    <name type="common">Bicoloured deceiver</name>
    <name type="synonym">Laccaria laccata var. bicolor</name>
    <dbReference type="NCBI Taxonomy" id="486041"/>
    <lineage>
        <taxon>Eukaryota</taxon>
        <taxon>Fungi</taxon>
        <taxon>Dikarya</taxon>
        <taxon>Basidiomycota</taxon>
        <taxon>Agaricomycotina</taxon>
        <taxon>Agaricomycetes</taxon>
        <taxon>Agaricomycetidae</taxon>
        <taxon>Agaricales</taxon>
        <taxon>Agaricineae</taxon>
        <taxon>Hydnangiaceae</taxon>
        <taxon>Laccaria</taxon>
    </lineage>
</organism>
<dbReference type="AlphaFoldDB" id="B0DQ78"/>
<dbReference type="HOGENOM" id="CLU_2886209_0_0_1"/>
<evidence type="ECO:0000313" key="2">
    <source>
        <dbReference type="Proteomes" id="UP000001194"/>
    </source>
</evidence>